<dbReference type="PROSITE" id="PS00039">
    <property type="entry name" value="DEAD_ATP_HELICASE"/>
    <property type="match status" value="1"/>
</dbReference>
<evidence type="ECO:0000259" key="13">
    <source>
        <dbReference type="PROSITE" id="PS51192"/>
    </source>
</evidence>
<evidence type="ECO:0000256" key="1">
    <source>
        <dbReference type="ARBA" id="ARBA00004123"/>
    </source>
</evidence>
<keyword evidence="7" id="KW-0067">ATP-binding</keyword>
<keyword evidence="3" id="KW-0690">Ribosome biogenesis</keyword>
<dbReference type="GO" id="GO:0003723">
    <property type="term" value="F:RNA binding"/>
    <property type="evidence" value="ECO:0007669"/>
    <property type="project" value="UniProtKB-KW"/>
</dbReference>
<feature type="region of interest" description="Disordered" evidence="12">
    <location>
        <begin position="665"/>
        <end position="813"/>
    </location>
</feature>
<evidence type="ECO:0000259" key="14">
    <source>
        <dbReference type="PROSITE" id="PS51194"/>
    </source>
</evidence>
<feature type="domain" description="DEAD-box RNA helicase Q" evidence="15">
    <location>
        <begin position="220"/>
        <end position="248"/>
    </location>
</feature>
<dbReference type="PROSITE" id="PS51194">
    <property type="entry name" value="HELICASE_CTER"/>
    <property type="match status" value="1"/>
</dbReference>
<dbReference type="STRING" id="930990.A0A067M1A8"/>
<feature type="compositionally biased region" description="Gly residues" evidence="12">
    <location>
        <begin position="803"/>
        <end position="813"/>
    </location>
</feature>
<dbReference type="PANTHER" id="PTHR47959">
    <property type="entry name" value="ATP-DEPENDENT RNA HELICASE RHLE-RELATED"/>
    <property type="match status" value="1"/>
</dbReference>
<dbReference type="AlphaFoldDB" id="A0A067M1A8"/>
<dbReference type="InParanoid" id="A0A067M1A8"/>
<feature type="compositionally biased region" description="Basic and acidic residues" evidence="12">
    <location>
        <begin position="678"/>
        <end position="693"/>
    </location>
</feature>
<evidence type="ECO:0000256" key="9">
    <source>
        <dbReference type="ARBA" id="ARBA00023242"/>
    </source>
</evidence>
<dbReference type="InterPro" id="IPR050079">
    <property type="entry name" value="DEAD_box_RNA_helicase"/>
</dbReference>
<dbReference type="GO" id="GO:0005524">
    <property type="term" value="F:ATP binding"/>
    <property type="evidence" value="ECO:0007669"/>
    <property type="project" value="UniProtKB-KW"/>
</dbReference>
<dbReference type="OrthoDB" id="10259843at2759"/>
<dbReference type="CDD" id="cd17947">
    <property type="entry name" value="DEADc_DDX27"/>
    <property type="match status" value="1"/>
</dbReference>
<evidence type="ECO:0000256" key="6">
    <source>
        <dbReference type="ARBA" id="ARBA00022806"/>
    </source>
</evidence>
<dbReference type="FunCoup" id="A0A067M1A8">
    <property type="interactions" value="477"/>
</dbReference>
<comment type="subcellular location">
    <subcellularLocation>
        <location evidence="1">Nucleus</location>
    </subcellularLocation>
</comment>
<evidence type="ECO:0000256" key="5">
    <source>
        <dbReference type="ARBA" id="ARBA00022801"/>
    </source>
</evidence>
<dbReference type="InterPro" id="IPR011545">
    <property type="entry name" value="DEAD/DEAH_box_helicase_dom"/>
</dbReference>
<evidence type="ECO:0000256" key="11">
    <source>
        <dbReference type="PROSITE-ProRule" id="PRU00552"/>
    </source>
</evidence>
<evidence type="ECO:0000259" key="15">
    <source>
        <dbReference type="PROSITE" id="PS51195"/>
    </source>
</evidence>
<evidence type="ECO:0000256" key="2">
    <source>
        <dbReference type="ARBA" id="ARBA00012552"/>
    </source>
</evidence>
<dbReference type="GO" id="GO:0016787">
    <property type="term" value="F:hydrolase activity"/>
    <property type="evidence" value="ECO:0007669"/>
    <property type="project" value="UniProtKB-KW"/>
</dbReference>
<evidence type="ECO:0000256" key="12">
    <source>
        <dbReference type="SAM" id="MobiDB-lite"/>
    </source>
</evidence>
<comment type="catalytic activity">
    <reaction evidence="10">
        <text>ATP + H2O = ADP + phosphate + H(+)</text>
        <dbReference type="Rhea" id="RHEA:13065"/>
        <dbReference type="ChEBI" id="CHEBI:15377"/>
        <dbReference type="ChEBI" id="CHEBI:15378"/>
        <dbReference type="ChEBI" id="CHEBI:30616"/>
        <dbReference type="ChEBI" id="CHEBI:43474"/>
        <dbReference type="ChEBI" id="CHEBI:456216"/>
        <dbReference type="EC" id="3.6.4.13"/>
    </reaction>
</comment>
<feature type="domain" description="Helicase C-terminal" evidence="14">
    <location>
        <begin position="437"/>
        <end position="606"/>
    </location>
</feature>
<sequence length="813" mass="88887">MSDFIFTLDSEPEDEISVKEPAASSSSKKKSKESAQVVEEESALLDPEFNFDVGGGLDLTWDLGDEQDVVKTGSRPEPISVDDIIARRKVKGAALTQKSTKRKRGEDGDDLEGSDASDSEGEEESERGDESASESGEEEFGAQVESDEEGDEEDVDPLASSDEEGEGAGDGMDASEVEAPDDGEENSSSSDSEEETQAQKDRKAAFFAPAPSDAKSSNTTSFTALNLSRPLLRALTQLSFHTPTPIQSSTIPVALAGHDVLGSAVTGSGKTAAFMIPCLERLMYRQRGGAGEIRVLVLVPTRELAVQCAEVGKALARFMDLTFATIVGGLSLKVQEATLRARPDVVIATPGRLIDHLRNTPSFSLSSLDILILDEADRMLSDGFAAELGEIIAACPKARQTMLFSATMSDDVDQLVRLSMNRPVRLFVDPKKSLASGLVQEFVRVRKEEEREAVLCVLCGRTARRATIIFFRSKKLCHQMRAVFGILGMKAAELHGDLSQEQRLVSLRQFKEGKVDYLLATDVASRGLDIKGIETVINYDMPGQIELYQHRVGRTARAGKKGRSISLVGEPDRKMLKAVIKRSEADTVRHRLVPTESIRAMMEKLVDVKVEVVEVLKEEKEEKLIRQGEMEIKKGENMIEHKDEIFSRPKRTWFMTEKEKEQAKTVSKDQYDAGFSSKAEKEKEKAGPTRDKFSGLSRKVKRRKLAMEADEEFGDKGAVNASIRSAKKAALPKKIGEPLAPTKKDKKRKDKKVVKKDKTRVGKVGFDSELGQRRSGGASREGVRAKKTDSGILGGKKGKGGKGKAGGGGKRKR</sequence>
<evidence type="ECO:0000313" key="16">
    <source>
        <dbReference type="EMBL" id="KDQ08490.1"/>
    </source>
</evidence>
<keyword evidence="8" id="KW-0694">RNA-binding</keyword>
<keyword evidence="4" id="KW-0547">Nucleotide-binding</keyword>
<reference evidence="17" key="1">
    <citation type="journal article" date="2014" name="Proc. Natl. Acad. Sci. U.S.A.">
        <title>Extensive sampling of basidiomycete genomes demonstrates inadequacy of the white-rot/brown-rot paradigm for wood decay fungi.</title>
        <authorList>
            <person name="Riley R."/>
            <person name="Salamov A.A."/>
            <person name="Brown D.W."/>
            <person name="Nagy L.G."/>
            <person name="Floudas D."/>
            <person name="Held B.W."/>
            <person name="Levasseur A."/>
            <person name="Lombard V."/>
            <person name="Morin E."/>
            <person name="Otillar R."/>
            <person name="Lindquist E.A."/>
            <person name="Sun H."/>
            <person name="LaButti K.M."/>
            <person name="Schmutz J."/>
            <person name="Jabbour D."/>
            <person name="Luo H."/>
            <person name="Baker S.E."/>
            <person name="Pisabarro A.G."/>
            <person name="Walton J.D."/>
            <person name="Blanchette R.A."/>
            <person name="Henrissat B."/>
            <person name="Martin F."/>
            <person name="Cullen D."/>
            <person name="Hibbett D.S."/>
            <person name="Grigoriev I.V."/>
        </authorList>
    </citation>
    <scope>NUCLEOTIDE SEQUENCE [LARGE SCALE GENOMIC DNA]</scope>
    <source>
        <strain evidence="17">FD-172 SS1</strain>
    </source>
</reference>
<dbReference type="Proteomes" id="UP000027195">
    <property type="component" value="Unassembled WGS sequence"/>
</dbReference>
<proteinExistence type="predicted"/>
<dbReference type="InterPro" id="IPR001650">
    <property type="entry name" value="Helicase_C-like"/>
</dbReference>
<dbReference type="InterPro" id="IPR027417">
    <property type="entry name" value="P-loop_NTPase"/>
</dbReference>
<keyword evidence="6" id="KW-0347">Helicase</keyword>
<dbReference type="InterPro" id="IPR014001">
    <property type="entry name" value="Helicase_ATP-bd"/>
</dbReference>
<dbReference type="Pfam" id="PF00271">
    <property type="entry name" value="Helicase_C"/>
    <property type="match status" value="1"/>
</dbReference>
<feature type="compositionally biased region" description="Acidic residues" evidence="12">
    <location>
        <begin position="107"/>
        <end position="196"/>
    </location>
</feature>
<dbReference type="SMART" id="SM00487">
    <property type="entry name" value="DEXDc"/>
    <property type="match status" value="1"/>
</dbReference>
<dbReference type="SMART" id="SM00490">
    <property type="entry name" value="HELICc"/>
    <property type="match status" value="1"/>
</dbReference>
<evidence type="ECO:0000256" key="10">
    <source>
        <dbReference type="ARBA" id="ARBA00047984"/>
    </source>
</evidence>
<name>A0A067M1A8_BOTB1</name>
<evidence type="ECO:0000256" key="4">
    <source>
        <dbReference type="ARBA" id="ARBA00022741"/>
    </source>
</evidence>
<dbReference type="GO" id="GO:0005634">
    <property type="term" value="C:nucleus"/>
    <property type="evidence" value="ECO:0007669"/>
    <property type="project" value="UniProtKB-SubCell"/>
</dbReference>
<dbReference type="PROSITE" id="PS51195">
    <property type="entry name" value="Q_MOTIF"/>
    <property type="match status" value="1"/>
</dbReference>
<dbReference type="GO" id="GO:0005829">
    <property type="term" value="C:cytosol"/>
    <property type="evidence" value="ECO:0007669"/>
    <property type="project" value="TreeGrafter"/>
</dbReference>
<feature type="compositionally biased region" description="Basic residues" evidence="12">
    <location>
        <begin position="744"/>
        <end position="758"/>
    </location>
</feature>
<dbReference type="Pfam" id="PF00270">
    <property type="entry name" value="DEAD"/>
    <property type="match status" value="1"/>
</dbReference>
<feature type="region of interest" description="Disordered" evidence="12">
    <location>
        <begin position="67"/>
        <end position="202"/>
    </location>
</feature>
<keyword evidence="9" id="KW-0539">Nucleus</keyword>
<feature type="short sequence motif" description="Q motif" evidence="11">
    <location>
        <begin position="220"/>
        <end position="248"/>
    </location>
</feature>
<evidence type="ECO:0000256" key="7">
    <source>
        <dbReference type="ARBA" id="ARBA00022840"/>
    </source>
</evidence>
<dbReference type="EMBL" id="KL198090">
    <property type="protein sequence ID" value="KDQ08490.1"/>
    <property type="molecule type" value="Genomic_DNA"/>
</dbReference>
<dbReference type="SUPFAM" id="SSF52540">
    <property type="entry name" value="P-loop containing nucleoside triphosphate hydrolases"/>
    <property type="match status" value="1"/>
</dbReference>
<protein>
    <recommendedName>
        <fullName evidence="2">RNA helicase</fullName>
        <ecNumber evidence="2">3.6.4.13</ecNumber>
    </recommendedName>
</protein>
<feature type="region of interest" description="Disordered" evidence="12">
    <location>
        <begin position="1"/>
        <end position="49"/>
    </location>
</feature>
<dbReference type="EC" id="3.6.4.13" evidence="2"/>
<evidence type="ECO:0000256" key="8">
    <source>
        <dbReference type="ARBA" id="ARBA00022884"/>
    </source>
</evidence>
<gene>
    <name evidence="16" type="ORF">BOTBODRAFT_165934</name>
</gene>
<evidence type="ECO:0000313" key="17">
    <source>
        <dbReference type="Proteomes" id="UP000027195"/>
    </source>
</evidence>
<keyword evidence="17" id="KW-1185">Reference proteome</keyword>
<dbReference type="PANTHER" id="PTHR47959:SF1">
    <property type="entry name" value="ATP-DEPENDENT RNA HELICASE DBPA"/>
    <property type="match status" value="1"/>
</dbReference>
<dbReference type="GO" id="GO:0010467">
    <property type="term" value="P:gene expression"/>
    <property type="evidence" value="ECO:0007669"/>
    <property type="project" value="UniProtKB-ARBA"/>
</dbReference>
<accession>A0A067M1A8</accession>
<feature type="domain" description="Helicase ATP-binding" evidence="13">
    <location>
        <begin position="251"/>
        <end position="426"/>
    </location>
</feature>
<dbReference type="GO" id="GO:0003724">
    <property type="term" value="F:RNA helicase activity"/>
    <property type="evidence" value="ECO:0007669"/>
    <property type="project" value="UniProtKB-EC"/>
</dbReference>
<dbReference type="HOGENOM" id="CLU_003041_3_2_1"/>
<evidence type="ECO:0000256" key="3">
    <source>
        <dbReference type="ARBA" id="ARBA00022517"/>
    </source>
</evidence>
<keyword evidence="5" id="KW-0378">Hydrolase</keyword>
<dbReference type="GO" id="GO:0042254">
    <property type="term" value="P:ribosome biogenesis"/>
    <property type="evidence" value="ECO:0007669"/>
    <property type="project" value="UniProtKB-KW"/>
</dbReference>
<organism evidence="16 17">
    <name type="scientific">Botryobasidium botryosum (strain FD-172 SS1)</name>
    <dbReference type="NCBI Taxonomy" id="930990"/>
    <lineage>
        <taxon>Eukaryota</taxon>
        <taxon>Fungi</taxon>
        <taxon>Dikarya</taxon>
        <taxon>Basidiomycota</taxon>
        <taxon>Agaricomycotina</taxon>
        <taxon>Agaricomycetes</taxon>
        <taxon>Cantharellales</taxon>
        <taxon>Botryobasidiaceae</taxon>
        <taxon>Botryobasidium</taxon>
    </lineage>
</organism>
<dbReference type="CDD" id="cd18787">
    <property type="entry name" value="SF2_C_DEAD"/>
    <property type="match status" value="1"/>
</dbReference>
<dbReference type="InterPro" id="IPR014014">
    <property type="entry name" value="RNA_helicase_DEAD_Q_motif"/>
</dbReference>
<dbReference type="PROSITE" id="PS51192">
    <property type="entry name" value="HELICASE_ATP_BIND_1"/>
    <property type="match status" value="1"/>
</dbReference>
<dbReference type="InterPro" id="IPR000629">
    <property type="entry name" value="RNA-helicase_DEAD-box_CS"/>
</dbReference>
<dbReference type="Gene3D" id="3.40.50.300">
    <property type="entry name" value="P-loop containing nucleotide triphosphate hydrolases"/>
    <property type="match status" value="2"/>
</dbReference>